<dbReference type="AlphaFoldDB" id="A0A915DKG9"/>
<proteinExistence type="predicted"/>
<keyword evidence="1" id="KW-0812">Transmembrane</keyword>
<keyword evidence="1" id="KW-1133">Transmembrane helix</keyword>
<dbReference type="Pfam" id="PF10326">
    <property type="entry name" value="7TM_GPCR_Str"/>
    <property type="match status" value="1"/>
</dbReference>
<evidence type="ECO:0000256" key="1">
    <source>
        <dbReference type="SAM" id="Phobius"/>
    </source>
</evidence>
<dbReference type="Proteomes" id="UP000887574">
    <property type="component" value="Unplaced"/>
</dbReference>
<reference evidence="3" key="1">
    <citation type="submission" date="2022-11" db="UniProtKB">
        <authorList>
            <consortium name="WormBaseParasite"/>
        </authorList>
    </citation>
    <scope>IDENTIFICATION</scope>
</reference>
<organism evidence="2 3">
    <name type="scientific">Ditylenchus dipsaci</name>
    <dbReference type="NCBI Taxonomy" id="166011"/>
    <lineage>
        <taxon>Eukaryota</taxon>
        <taxon>Metazoa</taxon>
        <taxon>Ecdysozoa</taxon>
        <taxon>Nematoda</taxon>
        <taxon>Chromadorea</taxon>
        <taxon>Rhabditida</taxon>
        <taxon>Tylenchina</taxon>
        <taxon>Tylenchomorpha</taxon>
        <taxon>Sphaerularioidea</taxon>
        <taxon>Anguinidae</taxon>
        <taxon>Anguininae</taxon>
        <taxon>Ditylenchus</taxon>
    </lineage>
</organism>
<dbReference type="InterPro" id="IPR019428">
    <property type="entry name" value="7TM_GPCR_serpentine_rcpt_Str"/>
</dbReference>
<evidence type="ECO:0000313" key="3">
    <source>
        <dbReference type="WBParaSite" id="jg21004"/>
    </source>
</evidence>
<feature type="transmembrane region" description="Helical" evidence="1">
    <location>
        <begin position="20"/>
        <end position="42"/>
    </location>
</feature>
<protein>
    <submittedName>
        <fullName evidence="3">G-protein coupled receptors family 1 profile domain-containing protein</fullName>
    </submittedName>
</protein>
<evidence type="ECO:0000313" key="2">
    <source>
        <dbReference type="Proteomes" id="UP000887574"/>
    </source>
</evidence>
<feature type="transmembrane region" description="Helical" evidence="1">
    <location>
        <begin position="54"/>
        <end position="73"/>
    </location>
</feature>
<dbReference type="WBParaSite" id="jg21004">
    <property type="protein sequence ID" value="jg21004"/>
    <property type="gene ID" value="jg21004"/>
</dbReference>
<name>A0A915DKG9_9BILA</name>
<keyword evidence="2" id="KW-1185">Reference proteome</keyword>
<sequence>MTARIDFFVHKFFVTYYKIFIHLLTLFLGLFFNLLLAWLILSKKNDETRQLSRIFLQTCLIDLIFLAAVSVTIPKGHVDKGSSLIIQTGPLSHSSKLVDFACLCTYYFAFELLRYNLPVQFFYRYLVLCRQAQFK</sequence>
<keyword evidence="1" id="KW-0472">Membrane</keyword>
<accession>A0A915DKG9</accession>